<dbReference type="Gene3D" id="3.30.720.20">
    <property type="entry name" value="Protein of unknown function DUF1797"/>
    <property type="match status" value="1"/>
</dbReference>
<proteinExistence type="predicted"/>
<reference evidence="1 2" key="1">
    <citation type="submission" date="2012-12" db="EMBL/GenBank/DDBJ databases">
        <title>Novel taxa of Listeriaceae from agricultural environments in the United States.</title>
        <authorList>
            <person name="den Bakker H.C."/>
            <person name="Allred A."/>
            <person name="Warchocki S."/>
            <person name="Wright E.M."/>
            <person name="Burrell A."/>
            <person name="Nightingale K.K."/>
            <person name="Kephart D."/>
            <person name="Wiedmann M."/>
        </authorList>
    </citation>
    <scope>NUCLEOTIDE SEQUENCE [LARGE SCALE GENOMIC DNA]</scope>
    <source>
        <strain evidence="1 2">FSL F6-1037</strain>
    </source>
</reference>
<accession>W7CTG0</accession>
<organism evidence="1 2">
    <name type="scientific">Brochothrix campestris FSL F6-1037</name>
    <dbReference type="NCBI Taxonomy" id="1265861"/>
    <lineage>
        <taxon>Bacteria</taxon>
        <taxon>Bacillati</taxon>
        <taxon>Bacillota</taxon>
        <taxon>Bacilli</taxon>
        <taxon>Bacillales</taxon>
        <taxon>Listeriaceae</taxon>
        <taxon>Brochothrix</taxon>
    </lineage>
</organism>
<dbReference type="InterPro" id="IPR038073">
    <property type="entry name" value="YkuJ-like_sf"/>
</dbReference>
<dbReference type="Proteomes" id="UP000019243">
    <property type="component" value="Unassembled WGS sequence"/>
</dbReference>
<dbReference type="SUPFAM" id="SSF143567">
    <property type="entry name" value="YkuJ-like"/>
    <property type="match status" value="1"/>
</dbReference>
<dbReference type="STRING" id="1265861.BCAMP_08085"/>
<evidence type="ECO:0000313" key="1">
    <source>
        <dbReference type="EMBL" id="EUJ39096.1"/>
    </source>
</evidence>
<dbReference type="PATRIC" id="fig|1265861.3.peg.1588"/>
<sequence length="77" mass="9048">MSQLAGIIQRLNAMKEDESVEVQQRRFEREGKAICEVKYFQATESFEIMILEDDQKYQFDNIDLAAIDIFELLQDAQ</sequence>
<dbReference type="OrthoDB" id="2361638at2"/>
<dbReference type="EMBL" id="AODH01000031">
    <property type="protein sequence ID" value="EUJ39096.1"/>
    <property type="molecule type" value="Genomic_DNA"/>
</dbReference>
<evidence type="ECO:0000313" key="2">
    <source>
        <dbReference type="Proteomes" id="UP000019243"/>
    </source>
</evidence>
<gene>
    <name evidence="1" type="ORF">BCAMP_08085</name>
</gene>
<name>W7CTG0_9LIST</name>
<dbReference type="RefSeq" id="WP_035314837.1">
    <property type="nucleotide sequence ID" value="NZ_AODH01000031.1"/>
</dbReference>
<dbReference type="PIRSF" id="PIRSF037356">
    <property type="entry name" value="DUF1797"/>
    <property type="match status" value="1"/>
</dbReference>
<dbReference type="Pfam" id="PF08796">
    <property type="entry name" value="DUF1797"/>
    <property type="match status" value="1"/>
</dbReference>
<dbReference type="AlphaFoldDB" id="W7CTG0"/>
<evidence type="ECO:0008006" key="3">
    <source>
        <dbReference type="Google" id="ProtNLM"/>
    </source>
</evidence>
<protein>
    <recommendedName>
        <fullName evidence="3">YkuJ protein</fullName>
    </recommendedName>
</protein>
<keyword evidence="2" id="KW-1185">Reference proteome</keyword>
<dbReference type="InterPro" id="IPR014904">
    <property type="entry name" value="YkuJ-like"/>
</dbReference>
<comment type="caution">
    <text evidence="1">The sequence shown here is derived from an EMBL/GenBank/DDBJ whole genome shotgun (WGS) entry which is preliminary data.</text>
</comment>